<dbReference type="InterPro" id="IPR004013">
    <property type="entry name" value="PHP_dom"/>
</dbReference>
<comment type="caution">
    <text evidence="14">The sequence shown here is derived from an EMBL/GenBank/DDBJ whole genome shotgun (WGS) entry which is preliminary data.</text>
</comment>
<keyword evidence="3 11" id="KW-0808">Transferase</keyword>
<keyword evidence="5 11" id="KW-0235">DNA replication</keyword>
<dbReference type="InterPro" id="IPR040982">
    <property type="entry name" value="DNA_pol3_finger"/>
</dbReference>
<dbReference type="GO" id="GO:0003887">
    <property type="term" value="F:DNA-directed DNA polymerase activity"/>
    <property type="evidence" value="ECO:0007669"/>
    <property type="project" value="UniProtKB-EC"/>
</dbReference>
<keyword evidence="7 11" id="KW-0378">Hydrolase</keyword>
<dbReference type="InterPro" id="IPR029460">
    <property type="entry name" value="DNAPol_HHH"/>
</dbReference>
<reference evidence="15" key="2">
    <citation type="submission" date="2023-06" db="EMBL/GenBank/DDBJ databases">
        <title>Identification and characterization of horizontal gene transfer across gut microbiota members of farm animals based on homology search.</title>
        <authorList>
            <person name="Zeman M."/>
            <person name="Kubasova T."/>
            <person name="Jahodarova E."/>
            <person name="Nykrynova M."/>
            <person name="Rychlik I."/>
        </authorList>
    </citation>
    <scope>NUCLEOTIDE SEQUENCE [LARGE SCALE GENOMIC DNA]</scope>
    <source>
        <strain evidence="15">ET39</strain>
    </source>
</reference>
<dbReference type="CDD" id="cd07435">
    <property type="entry name" value="PHP_PolIIIA_POLC"/>
    <property type="match status" value="1"/>
</dbReference>
<dbReference type="Pfam" id="PF14579">
    <property type="entry name" value="HHH_6"/>
    <property type="match status" value="1"/>
</dbReference>
<dbReference type="Pfam" id="PF07733">
    <property type="entry name" value="DNA_pol3_alpha"/>
    <property type="match status" value="2"/>
</dbReference>
<evidence type="ECO:0000256" key="3">
    <source>
        <dbReference type="ARBA" id="ARBA00022679"/>
    </source>
</evidence>
<evidence type="ECO:0000256" key="1">
    <source>
        <dbReference type="ARBA" id="ARBA00003452"/>
    </source>
</evidence>
<comment type="subcellular location">
    <subcellularLocation>
        <location evidence="11">Cytoplasm</location>
    </subcellularLocation>
</comment>
<dbReference type="InterPro" id="IPR044923">
    <property type="entry name" value="PolC_middle_finger_sf"/>
</dbReference>
<dbReference type="Gene3D" id="2.40.50.140">
    <property type="entry name" value="Nucleic acid-binding proteins"/>
    <property type="match status" value="1"/>
</dbReference>
<dbReference type="Gene3D" id="1.10.150.870">
    <property type="match status" value="1"/>
</dbReference>
<dbReference type="InterPro" id="IPR006054">
    <property type="entry name" value="DnaQ"/>
</dbReference>
<dbReference type="EMBL" id="JAUDCG010000027">
    <property type="protein sequence ID" value="MDM8157381.1"/>
    <property type="molecule type" value="Genomic_DNA"/>
</dbReference>
<sequence length="1446" mass="164059">MFVKLKIIDFIRRLELDAECRSWLESGSFSMRPIYHRQSNVLQMQIELDQVLPYAIYHRFLARLHTYAKVKVDLRIEVKDHALSLMDLLDYIQHFVQREASARIFAEVMPLIHEDVILYQVPETSQRDALAARLPLLKAFLETVGIINEIRIELKDKEEQIPAVKCANAPVRQTPPPAASNPPANPYRRRKVSTKDYVSVDIRDLQDGMSNVKIRGHIFQSEITTFKNGKCLQTLYISDDDDAIIMKRFERGALTKEALAEIKEGDHVEAYGQAVMDSYLSDLVFMPTHIEKVEPTVRRDPAKEKRIELHVHSNFSEMDGVCDIAQFIQTADEWGMDAIACTDHMVVQAFPKAQSTLASINKKRETPMKVLYGVEMNMVDPDLQIVYQPDDTVLEEGTYCVFDLETTGLSARYDHIIEFGGVIVENRACVKSLQLFIRPPHALSAFTTNLTGITDMDVQDAPTFEECVDQILDFIGDHILVAHNASFDFSFLNSALRRIGRKPLDNPVVDTLDLARSLQTERKSYTLGAIARSYGIAYDQEVAHRADYDADVLAQTFLHMLNELRDITTLNELQARQNPEGFKKVRTKHVVVLARNQTGLKELFELITLSHTTYLAYNGKTALSGVAEPRIPRIEIEKRRMNGNLLIGSACANGEVFEMAQTRDVDDLRKVMRFYDYIELQPLANYQYLIDRDQVIDQERLKEILRGIIDMADELGKPIVATSDAHYVHPNQKRIRDIYINSQAIGGVRHPLYLYNQEKRHKSHAPDQHLRTTQEMLDAFSWVGDRAYEFVVTNTHRIADQIETIYPIKDKLYPPDIEGSDQKLRDICYENAYKKYGDPLPEIVEQRLKRELDAIIGAGYYVVYYISHLLVKKSLDDGYLVGSRGSVGSSFVATMAEITEVNPLAPHYVCPNCKYSHFYTDGSVLNGFDLPDKTCPKCGAIMRGDGQDIPFETFLGFEGDKVPDIDLNFSGDYQPRAHAYTKEVFGDEHVFRAGTVGTVQTQTAFGYIKGYEEAMGIEGSMRNPKRVDLAKLCEGVKRTTGQHPGGIVVVPLDMDVHDFTPVQYPANNPFADWKTTHFDFHQIHDNILKFDILGHVDPTAMKMLERMSGIDVRTIPMNDPQTMSIFSSVDALNIDTSKNTEQTGAAGLPEFGTPFVRGILELTRPTTFDELLKISGLSHGTDVWLGNAKDLIDNGICTLKSVIGCRDDIMVYLLHKGMKPKLAFTIMESVRKGKGLKEEWIVEMKANGVEDWYIESCKKIKYMFPKAHAVAYVMMAIRIAWFKVHMPMIYYCMFFSIRCDAYDIETMIKGEASIRQRMAQIQELSRSNDRNVKPSKKDLDTFSTLELALEMVLRGYHFSNIDINRSSATEFIVDTENRNAIIPPFTSIDGLGESVADSIVKAREEAPFLSKEDLLKRSSLSVSLMKKLDALGALEGLQEENQLSLF</sequence>
<dbReference type="CDD" id="cd06127">
    <property type="entry name" value="DEDDh"/>
    <property type="match status" value="1"/>
</dbReference>
<evidence type="ECO:0000259" key="13">
    <source>
        <dbReference type="SMART" id="SM00481"/>
    </source>
</evidence>
<dbReference type="CDD" id="cd04484">
    <property type="entry name" value="polC_OBF"/>
    <property type="match status" value="1"/>
</dbReference>
<evidence type="ECO:0000313" key="15">
    <source>
        <dbReference type="Proteomes" id="UP001529340"/>
    </source>
</evidence>
<comment type="function">
    <text evidence="1 11">Required for replicative DNA synthesis. This DNA polymerase also exhibits 3' to 5' exonuclease activity.</text>
</comment>
<dbReference type="Gene3D" id="1.10.150.700">
    <property type="entry name" value="PolC, middle finger domain"/>
    <property type="match status" value="1"/>
</dbReference>
<dbReference type="InterPro" id="IPR003141">
    <property type="entry name" value="Pol/His_phosphatase_N"/>
</dbReference>
<dbReference type="HAMAP" id="MF_00356">
    <property type="entry name" value="DNApol_PolC"/>
    <property type="match status" value="1"/>
</dbReference>
<dbReference type="EC" id="2.7.7.7" evidence="11"/>
<dbReference type="Pfam" id="PF17657">
    <property type="entry name" value="DNA_pol3_finger"/>
    <property type="match status" value="1"/>
</dbReference>
<dbReference type="SUPFAM" id="SSF53098">
    <property type="entry name" value="Ribonuclease H-like"/>
    <property type="match status" value="1"/>
</dbReference>
<evidence type="ECO:0000313" key="14">
    <source>
        <dbReference type="EMBL" id="MDM8157381.1"/>
    </source>
</evidence>
<dbReference type="Proteomes" id="UP001529340">
    <property type="component" value="Unassembled WGS sequence"/>
</dbReference>
<dbReference type="Pfam" id="PF00929">
    <property type="entry name" value="RNase_T"/>
    <property type="match status" value="1"/>
</dbReference>
<reference evidence="14 15" key="3">
    <citation type="submission" date="2023-06" db="EMBL/GenBank/DDBJ databases">
        <authorList>
            <person name="Zeman M."/>
            <person name="Kubasova T."/>
            <person name="Jahodarova E."/>
            <person name="Nykrynova M."/>
            <person name="Rychlik I."/>
        </authorList>
    </citation>
    <scope>NUCLEOTIDE SEQUENCE [LARGE SCALE GENOMIC DNA]</scope>
    <source>
        <strain evidence="14 15">ET39</strain>
    </source>
</reference>
<evidence type="ECO:0000259" key="12">
    <source>
        <dbReference type="SMART" id="SM00479"/>
    </source>
</evidence>
<dbReference type="InterPro" id="IPR004805">
    <property type="entry name" value="DnaE2/DnaE/PolC"/>
</dbReference>
<dbReference type="InterPro" id="IPR012337">
    <property type="entry name" value="RNaseH-like_sf"/>
</dbReference>
<protein>
    <recommendedName>
        <fullName evidence="11">DNA polymerase III PolC-type</fullName>
        <shortName evidence="11">PolIII</shortName>
        <ecNumber evidence="11">2.7.7.7</ecNumber>
    </recommendedName>
</protein>
<proteinExistence type="inferred from homology"/>
<name>A0ABT7UCM3_9FIRM</name>
<dbReference type="PANTHER" id="PTHR32294">
    <property type="entry name" value="DNA POLYMERASE III SUBUNIT ALPHA"/>
    <property type="match status" value="1"/>
</dbReference>
<comment type="catalytic activity">
    <reaction evidence="10 11">
        <text>DNA(n) + a 2'-deoxyribonucleoside 5'-triphosphate = DNA(n+1) + diphosphate</text>
        <dbReference type="Rhea" id="RHEA:22508"/>
        <dbReference type="Rhea" id="RHEA-COMP:17339"/>
        <dbReference type="Rhea" id="RHEA-COMP:17340"/>
        <dbReference type="ChEBI" id="CHEBI:33019"/>
        <dbReference type="ChEBI" id="CHEBI:61560"/>
        <dbReference type="ChEBI" id="CHEBI:173112"/>
        <dbReference type="EC" id="2.7.7.7"/>
    </reaction>
</comment>
<keyword evidence="4 11" id="KW-0548">Nucleotidyltransferase</keyword>
<organism evidence="14 15">
    <name type="scientific">Amedibacillus dolichus</name>
    <dbReference type="NCBI Taxonomy" id="31971"/>
    <lineage>
        <taxon>Bacteria</taxon>
        <taxon>Bacillati</taxon>
        <taxon>Bacillota</taxon>
        <taxon>Erysipelotrichia</taxon>
        <taxon>Erysipelotrichales</taxon>
        <taxon>Erysipelotrichaceae</taxon>
        <taxon>Amedibacillus</taxon>
    </lineage>
</organism>
<dbReference type="InterPro" id="IPR013520">
    <property type="entry name" value="Ribonucl_H"/>
</dbReference>
<keyword evidence="15" id="KW-1185">Reference proteome</keyword>
<keyword evidence="9 11" id="KW-0239">DNA-directed DNA polymerase</keyword>
<feature type="domain" description="Polymerase/histidinol phosphatase N-terminal" evidence="13">
    <location>
        <begin position="307"/>
        <end position="380"/>
    </location>
</feature>
<feature type="domain" description="Exonuclease" evidence="12">
    <location>
        <begin position="398"/>
        <end position="566"/>
    </location>
</feature>
<dbReference type="NCBIfam" id="TIGR01405">
    <property type="entry name" value="polC_Gram_pos"/>
    <property type="match status" value="1"/>
</dbReference>
<evidence type="ECO:0000256" key="2">
    <source>
        <dbReference type="ARBA" id="ARBA00022490"/>
    </source>
</evidence>
<keyword evidence="8 11" id="KW-0269">Exonuclease</keyword>
<reference evidence="14 15" key="1">
    <citation type="submission" date="2023-06" db="EMBL/GenBank/DDBJ databases">
        <title>Identification and characterization of horizontal gene transfer across gut microbiota members of farm animals based on homology search.</title>
        <authorList>
            <person name="Schwarzerova J."/>
            <person name="Nykrynova M."/>
            <person name="Jureckova K."/>
            <person name="Cejkova D."/>
            <person name="Rychlik I."/>
        </authorList>
    </citation>
    <scope>NUCLEOTIDE SEQUENCE [LARGE SCALE GENOMIC DNA]</scope>
    <source>
        <strain evidence="14 15">ET39</strain>
    </source>
</reference>
<dbReference type="SMART" id="SM00481">
    <property type="entry name" value="POLIIIAc"/>
    <property type="match status" value="1"/>
</dbReference>
<dbReference type="InterPro" id="IPR036397">
    <property type="entry name" value="RNaseH_sf"/>
</dbReference>
<evidence type="ECO:0000256" key="8">
    <source>
        <dbReference type="ARBA" id="ARBA00022839"/>
    </source>
</evidence>
<keyword evidence="6 11" id="KW-0540">Nuclease</keyword>
<evidence type="ECO:0000256" key="4">
    <source>
        <dbReference type="ARBA" id="ARBA00022695"/>
    </source>
</evidence>
<keyword evidence="2 11" id="KW-0963">Cytoplasm</keyword>
<evidence type="ECO:0000256" key="7">
    <source>
        <dbReference type="ARBA" id="ARBA00022801"/>
    </source>
</evidence>
<dbReference type="InterPro" id="IPR006308">
    <property type="entry name" value="Pol_III_a_PolC-type_gram_pos"/>
</dbReference>
<gene>
    <name evidence="11" type="primary">polC</name>
    <name evidence="14" type="ORF">QUV96_07005</name>
</gene>
<evidence type="ECO:0000256" key="11">
    <source>
        <dbReference type="HAMAP-Rule" id="MF_00356"/>
    </source>
</evidence>
<dbReference type="Pfam" id="PF02811">
    <property type="entry name" value="PHP"/>
    <property type="match status" value="1"/>
</dbReference>
<evidence type="ECO:0000256" key="10">
    <source>
        <dbReference type="ARBA" id="ARBA00049244"/>
    </source>
</evidence>
<dbReference type="SMART" id="SM00479">
    <property type="entry name" value="EXOIII"/>
    <property type="match status" value="1"/>
</dbReference>
<comment type="similarity">
    <text evidence="11">Belongs to the DNA polymerase type-C family. PolC subfamily.</text>
</comment>
<evidence type="ECO:0000256" key="5">
    <source>
        <dbReference type="ARBA" id="ARBA00022705"/>
    </source>
</evidence>
<dbReference type="Gene3D" id="3.30.420.10">
    <property type="entry name" value="Ribonuclease H-like superfamily/Ribonuclease H"/>
    <property type="match status" value="1"/>
</dbReference>
<dbReference type="NCBIfam" id="TIGR00573">
    <property type="entry name" value="dnaq"/>
    <property type="match status" value="1"/>
</dbReference>
<accession>A0ABT7UCM3</accession>
<dbReference type="Gene3D" id="3.30.1900.20">
    <property type="match status" value="2"/>
</dbReference>
<dbReference type="InterPro" id="IPR011708">
    <property type="entry name" value="DNA_pol3_alpha_NTPase_dom"/>
</dbReference>
<dbReference type="InterPro" id="IPR012340">
    <property type="entry name" value="NA-bd_OB-fold"/>
</dbReference>
<dbReference type="PANTHER" id="PTHR32294:SF5">
    <property type="entry name" value="DNA POLYMERASE III POLC-TYPE"/>
    <property type="match status" value="1"/>
</dbReference>
<dbReference type="NCBIfam" id="NF001688">
    <property type="entry name" value="PRK00448.1"/>
    <property type="match status" value="1"/>
</dbReference>
<dbReference type="Gene3D" id="6.10.140.1510">
    <property type="match status" value="1"/>
</dbReference>
<dbReference type="Gene3D" id="3.20.20.140">
    <property type="entry name" value="Metal-dependent hydrolases"/>
    <property type="match status" value="2"/>
</dbReference>
<evidence type="ECO:0000256" key="6">
    <source>
        <dbReference type="ARBA" id="ARBA00022722"/>
    </source>
</evidence>
<evidence type="ECO:0000256" key="9">
    <source>
        <dbReference type="ARBA" id="ARBA00022932"/>
    </source>
</evidence>